<evidence type="ECO:0000313" key="1">
    <source>
        <dbReference type="EMBL" id="KAA6337841.1"/>
    </source>
</evidence>
<dbReference type="EMBL" id="SNRW01041355">
    <property type="protein sequence ID" value="KAA6337841.1"/>
    <property type="molecule type" value="Genomic_DNA"/>
</dbReference>
<organism evidence="1 2">
    <name type="scientific">Streblomastix strix</name>
    <dbReference type="NCBI Taxonomy" id="222440"/>
    <lineage>
        <taxon>Eukaryota</taxon>
        <taxon>Metamonada</taxon>
        <taxon>Preaxostyla</taxon>
        <taxon>Oxymonadida</taxon>
        <taxon>Streblomastigidae</taxon>
        <taxon>Streblomastix</taxon>
    </lineage>
</organism>
<evidence type="ECO:0000313" key="2">
    <source>
        <dbReference type="Proteomes" id="UP000324800"/>
    </source>
</evidence>
<dbReference type="Proteomes" id="UP000324800">
    <property type="component" value="Unassembled WGS sequence"/>
</dbReference>
<proteinExistence type="predicted"/>
<dbReference type="AlphaFoldDB" id="A0A5J4RXP8"/>
<sequence length="200" mass="23075">AEDELYQVVQVLIVEDVVQEEEELVLEVVVVVLEGKLADYVIGYIAAQFFCEFCYCCFYYINCQQGWMNLIDSEVEFEFEFEMMVSIIESELDFGFRTEILKVEEIANFVSKFGFIIEIVVVTTTFTSFVITEPANVITRIVLRIVRKAQSNYFTSSAAHIIIIAVDQCKLDFIDIAVNITITIMPLEQRELSLKMKHLE</sequence>
<accession>A0A5J4RXP8</accession>
<comment type="caution">
    <text evidence="1">The sequence shown here is derived from an EMBL/GenBank/DDBJ whole genome shotgun (WGS) entry which is preliminary data.</text>
</comment>
<protein>
    <submittedName>
        <fullName evidence="1">Uncharacterized protein</fullName>
    </submittedName>
</protein>
<name>A0A5J4RXP8_9EUKA</name>
<gene>
    <name evidence="1" type="ORF">EZS28_052753</name>
</gene>
<reference evidence="1 2" key="1">
    <citation type="submission" date="2019-03" db="EMBL/GenBank/DDBJ databases">
        <title>Single cell metagenomics reveals metabolic interactions within the superorganism composed of flagellate Streblomastix strix and complex community of Bacteroidetes bacteria on its surface.</title>
        <authorList>
            <person name="Treitli S.C."/>
            <person name="Kolisko M."/>
            <person name="Husnik F."/>
            <person name="Keeling P."/>
            <person name="Hampl V."/>
        </authorList>
    </citation>
    <scope>NUCLEOTIDE SEQUENCE [LARGE SCALE GENOMIC DNA]</scope>
    <source>
        <strain evidence="1">ST1C</strain>
    </source>
</reference>
<feature type="non-terminal residue" evidence="1">
    <location>
        <position position="1"/>
    </location>
</feature>